<dbReference type="eggNOG" id="KOG0764">
    <property type="taxonomic scope" value="Eukaryota"/>
</dbReference>
<dbReference type="PANTHER" id="PTHR45683">
    <property type="entry name" value="MITOCHONDRIAL NICOTINAMIDE ADENINE DINUCLEOTIDE TRANSPORTER 1-RELATED-RELATED"/>
    <property type="match status" value="1"/>
</dbReference>
<keyword evidence="8" id="KW-0496">Mitochondrion</keyword>
<keyword evidence="9 10" id="KW-0472">Membrane</keyword>
<sequence>MSVPISASSGNRRHRLNPSIVETTAGLSAGCVATLLLHPLDIIKTRLQVDTSAHPLLNSSRTVLRDVWRNEGPTRLAALYRGLSVNLIGNSAGWALYFLWYGQAKDMVRTYRGYTSSQDLTSVDYLVASTGSGALAAVITNPIWVVKTRMLSTSATEAGAYPGLIAGLRSILRKEGPRGYFHGLTPTLAGVSHGSLYFMAYEKLNKWRRDRREAQGGSGQLSNMDTIMNSTLSKLWAGTITYPHQVLRARMQTQNLRGAESPAQPNLSVRALIRTVWRNEGALGFYKGMFPNLLRVVPSTCITFLVYENVKWGLPLLWNRDSSPGEQALRQ</sequence>
<dbReference type="InParanoid" id="W2RVM2"/>
<keyword evidence="4 10" id="KW-0812">Transmembrane</keyword>
<evidence type="ECO:0000313" key="14">
    <source>
        <dbReference type="Proteomes" id="UP000030752"/>
    </source>
</evidence>
<evidence type="ECO:0000256" key="10">
    <source>
        <dbReference type="PROSITE-ProRule" id="PRU00282"/>
    </source>
</evidence>
<evidence type="ECO:0000313" key="13">
    <source>
        <dbReference type="EMBL" id="ETN40561.1"/>
    </source>
</evidence>
<keyword evidence="3 11" id="KW-0813">Transport</keyword>
<dbReference type="GO" id="GO:0015230">
    <property type="term" value="F:FAD transmembrane transporter activity"/>
    <property type="evidence" value="ECO:0007669"/>
    <property type="project" value="EnsemblFungi"/>
</dbReference>
<name>W2RVM2_CYPE1</name>
<dbReference type="Pfam" id="PF00153">
    <property type="entry name" value="Mito_carr"/>
    <property type="match status" value="3"/>
</dbReference>
<dbReference type="FunCoup" id="W2RVM2">
    <property type="interactions" value="89"/>
</dbReference>
<dbReference type="Gene3D" id="1.50.40.10">
    <property type="entry name" value="Mitochondrial carrier domain"/>
    <property type="match status" value="1"/>
</dbReference>
<dbReference type="InterPro" id="IPR023395">
    <property type="entry name" value="MCP_dom_sf"/>
</dbReference>
<dbReference type="VEuPathDB" id="FungiDB:HMPREF1541_04838"/>
<feature type="repeat" description="Solcar" evidence="10">
    <location>
        <begin position="17"/>
        <end position="107"/>
    </location>
</feature>
<proteinExistence type="inferred from homology"/>
<dbReference type="InterPro" id="IPR018108">
    <property type="entry name" value="MCP_transmembrane"/>
</dbReference>
<keyword evidence="5" id="KW-0677">Repeat</keyword>
<feature type="repeat" description="Solcar" evidence="10">
    <location>
        <begin position="225"/>
        <end position="313"/>
    </location>
</feature>
<dbReference type="SUPFAM" id="SSF103506">
    <property type="entry name" value="Mitochondrial carrier"/>
    <property type="match status" value="1"/>
</dbReference>
<evidence type="ECO:0000256" key="8">
    <source>
        <dbReference type="ARBA" id="ARBA00023128"/>
    </source>
</evidence>
<dbReference type="InterPro" id="IPR002067">
    <property type="entry name" value="MCP"/>
</dbReference>
<evidence type="ECO:0000256" key="9">
    <source>
        <dbReference type="ARBA" id="ARBA00023136"/>
    </source>
</evidence>
<dbReference type="HOGENOM" id="CLU_015166_6_4_1"/>
<keyword evidence="7 12" id="KW-1133">Transmembrane helix</keyword>
<comment type="similarity">
    <text evidence="2 11">Belongs to the mitochondrial carrier (TC 2.A.29) family.</text>
</comment>
<dbReference type="Proteomes" id="UP000030752">
    <property type="component" value="Unassembled WGS sequence"/>
</dbReference>
<organism evidence="13 14">
    <name type="scientific">Cyphellophora europaea (strain CBS 101466)</name>
    <name type="common">Phialophora europaea</name>
    <dbReference type="NCBI Taxonomy" id="1220924"/>
    <lineage>
        <taxon>Eukaryota</taxon>
        <taxon>Fungi</taxon>
        <taxon>Dikarya</taxon>
        <taxon>Ascomycota</taxon>
        <taxon>Pezizomycotina</taxon>
        <taxon>Eurotiomycetes</taxon>
        <taxon>Chaetothyriomycetidae</taxon>
        <taxon>Chaetothyriales</taxon>
        <taxon>Cyphellophoraceae</taxon>
        <taxon>Cyphellophora</taxon>
    </lineage>
</organism>
<keyword evidence="14" id="KW-1185">Reference proteome</keyword>
<dbReference type="PROSITE" id="PS50920">
    <property type="entry name" value="SOLCAR"/>
    <property type="match status" value="3"/>
</dbReference>
<evidence type="ECO:0000256" key="11">
    <source>
        <dbReference type="RuleBase" id="RU000488"/>
    </source>
</evidence>
<evidence type="ECO:0000256" key="4">
    <source>
        <dbReference type="ARBA" id="ARBA00022692"/>
    </source>
</evidence>
<reference evidence="13 14" key="1">
    <citation type="submission" date="2013-03" db="EMBL/GenBank/DDBJ databases">
        <title>The Genome Sequence of Phialophora europaea CBS 101466.</title>
        <authorList>
            <consortium name="The Broad Institute Genomics Platform"/>
            <person name="Cuomo C."/>
            <person name="de Hoog S."/>
            <person name="Gorbushina A."/>
            <person name="Walker B."/>
            <person name="Young S.K."/>
            <person name="Zeng Q."/>
            <person name="Gargeya S."/>
            <person name="Fitzgerald M."/>
            <person name="Haas B."/>
            <person name="Abouelleil A."/>
            <person name="Allen A.W."/>
            <person name="Alvarado L."/>
            <person name="Arachchi H.M."/>
            <person name="Berlin A.M."/>
            <person name="Chapman S.B."/>
            <person name="Gainer-Dewar J."/>
            <person name="Goldberg J."/>
            <person name="Griggs A."/>
            <person name="Gujja S."/>
            <person name="Hansen M."/>
            <person name="Howarth C."/>
            <person name="Imamovic A."/>
            <person name="Ireland A."/>
            <person name="Larimer J."/>
            <person name="McCowan C."/>
            <person name="Murphy C."/>
            <person name="Pearson M."/>
            <person name="Poon T.W."/>
            <person name="Priest M."/>
            <person name="Roberts A."/>
            <person name="Saif S."/>
            <person name="Shea T."/>
            <person name="Sisk P."/>
            <person name="Sykes S."/>
            <person name="Wortman J."/>
            <person name="Nusbaum C."/>
            <person name="Birren B."/>
        </authorList>
    </citation>
    <scope>NUCLEOTIDE SEQUENCE [LARGE SCALE GENOMIC DNA]</scope>
    <source>
        <strain evidence="13 14">CBS 101466</strain>
    </source>
</reference>
<dbReference type="OrthoDB" id="428293at2759"/>
<feature type="transmembrane region" description="Helical" evidence="12">
    <location>
        <begin position="78"/>
        <end position="102"/>
    </location>
</feature>
<dbReference type="PRINTS" id="PR00926">
    <property type="entry name" value="MITOCARRIER"/>
</dbReference>
<accession>W2RVM2</accession>
<dbReference type="RefSeq" id="XP_008717404.1">
    <property type="nucleotide sequence ID" value="XM_008719182.1"/>
</dbReference>
<dbReference type="GeneID" id="19972177"/>
<feature type="transmembrane region" description="Helical" evidence="12">
    <location>
        <begin position="180"/>
        <end position="201"/>
    </location>
</feature>
<evidence type="ECO:0000256" key="2">
    <source>
        <dbReference type="ARBA" id="ARBA00006375"/>
    </source>
</evidence>
<gene>
    <name evidence="13" type="ORF">HMPREF1541_04838</name>
</gene>
<dbReference type="InterPro" id="IPR044712">
    <property type="entry name" value="SLC25A32-like"/>
</dbReference>
<dbReference type="AlphaFoldDB" id="W2RVM2"/>
<keyword evidence="6" id="KW-0999">Mitochondrion inner membrane</keyword>
<dbReference type="EMBL" id="KB822720">
    <property type="protein sequence ID" value="ETN40561.1"/>
    <property type="molecule type" value="Genomic_DNA"/>
</dbReference>
<feature type="transmembrane region" description="Helical" evidence="12">
    <location>
        <begin position="123"/>
        <end position="144"/>
    </location>
</feature>
<evidence type="ECO:0000256" key="7">
    <source>
        <dbReference type="ARBA" id="ARBA00022989"/>
    </source>
</evidence>
<evidence type="ECO:0000256" key="3">
    <source>
        <dbReference type="ARBA" id="ARBA00022448"/>
    </source>
</evidence>
<dbReference type="GO" id="GO:0005743">
    <property type="term" value="C:mitochondrial inner membrane"/>
    <property type="evidence" value="ECO:0007669"/>
    <property type="project" value="UniProtKB-SubCell"/>
</dbReference>
<protein>
    <submittedName>
        <fullName evidence="13">Uncharacterized protein</fullName>
    </submittedName>
</protein>
<dbReference type="STRING" id="1220924.W2RVM2"/>
<evidence type="ECO:0000256" key="12">
    <source>
        <dbReference type="SAM" id="Phobius"/>
    </source>
</evidence>
<comment type="subcellular location">
    <subcellularLocation>
        <location evidence="1">Mitochondrion inner membrane</location>
        <topology evidence="1">Multi-pass membrane protein</topology>
    </subcellularLocation>
</comment>
<evidence type="ECO:0000256" key="5">
    <source>
        <dbReference type="ARBA" id="ARBA00022737"/>
    </source>
</evidence>
<feature type="repeat" description="Solcar" evidence="10">
    <location>
        <begin position="120"/>
        <end position="207"/>
    </location>
</feature>
<evidence type="ECO:0000256" key="6">
    <source>
        <dbReference type="ARBA" id="ARBA00022792"/>
    </source>
</evidence>
<evidence type="ECO:0000256" key="1">
    <source>
        <dbReference type="ARBA" id="ARBA00004448"/>
    </source>
</evidence>